<gene>
    <name evidence="3" type="ORF">EF806_04380</name>
</gene>
<accession>A0A520KS23</accession>
<dbReference type="InterPro" id="IPR052198">
    <property type="entry name" value="IorB_Oxidoreductase"/>
</dbReference>
<dbReference type="InterPro" id="IPR019752">
    <property type="entry name" value="Pyrv/ketoisovalerate_OxRed_cat"/>
</dbReference>
<evidence type="ECO:0000256" key="1">
    <source>
        <dbReference type="ARBA" id="ARBA00023002"/>
    </source>
</evidence>
<evidence type="ECO:0000259" key="2">
    <source>
        <dbReference type="Pfam" id="PF01558"/>
    </source>
</evidence>
<proteinExistence type="predicted"/>
<dbReference type="PANTHER" id="PTHR43854">
    <property type="entry name" value="INDOLEPYRUVATE OXIDOREDUCTASE SUBUNIT IORB"/>
    <property type="match status" value="1"/>
</dbReference>
<keyword evidence="3" id="KW-0670">Pyruvate</keyword>
<dbReference type="AlphaFoldDB" id="A0A520KS23"/>
<dbReference type="Gene3D" id="3.40.920.10">
    <property type="entry name" value="Pyruvate-ferredoxin oxidoreductase, PFOR, domain III"/>
    <property type="match status" value="1"/>
</dbReference>
<name>A0A520KS23_METT2</name>
<protein>
    <submittedName>
        <fullName evidence="3">Indolepyruvate ferredoxin oxidoreductase subunit beta</fullName>
    </submittedName>
</protein>
<dbReference type="Proteomes" id="UP000317158">
    <property type="component" value="Unassembled WGS sequence"/>
</dbReference>
<evidence type="ECO:0000313" key="4">
    <source>
        <dbReference type="Proteomes" id="UP000317158"/>
    </source>
</evidence>
<organism evidence="3 4">
    <name type="scientific">Methanoliparum thermophilum</name>
    <dbReference type="NCBI Taxonomy" id="2491083"/>
    <lineage>
        <taxon>Archaea</taxon>
        <taxon>Methanobacteriati</taxon>
        <taxon>Methanobacteriota</taxon>
        <taxon>Candidatus Methanoliparia</taxon>
        <taxon>Candidatus Methanoliparales</taxon>
        <taxon>Candidatus Methanoliparaceae</taxon>
        <taxon>Candidatus Methanoliparum</taxon>
    </lineage>
</organism>
<sequence length="190" mass="20729">MSFDLLIVGVGGQGTILASRIIGEACIIEKRHVISAETHGMAQRGGSVENHVRIDGTMGPLIPIGGADMILSLEPLETVRYIHYLKNDGLVISNNVRIVPQKSRVLYPPVEKIIRSKVSKPEQAVICNANAIARKAGNELSSNIVLIGIASRYLPLKEESLIECIKRVVPSKATDVNLKAFDLGRRWKIS</sequence>
<evidence type="ECO:0000313" key="3">
    <source>
        <dbReference type="EMBL" id="RZN64579.1"/>
    </source>
</evidence>
<reference evidence="3 4" key="1">
    <citation type="journal article" date="2019" name="Nat. Microbiol.">
        <title>Wide diversity of methane and short-chain alkane metabolisms in uncultured archaea.</title>
        <authorList>
            <person name="Borrel G."/>
            <person name="Adam P.S."/>
            <person name="McKay L.J."/>
            <person name="Chen L.X."/>
            <person name="Sierra-Garcia I.N."/>
            <person name="Sieber C.M."/>
            <person name="Letourneur Q."/>
            <person name="Ghozlane A."/>
            <person name="Andersen G.L."/>
            <person name="Li W.J."/>
            <person name="Hallam S.J."/>
            <person name="Muyzer G."/>
            <person name="de Oliveira V.M."/>
            <person name="Inskeep W.P."/>
            <person name="Banfield J.F."/>
            <person name="Gribaldo S."/>
        </authorList>
    </citation>
    <scope>NUCLEOTIDE SEQUENCE [LARGE SCALE GENOMIC DNA]</scope>
    <source>
        <strain evidence="3">NM1a</strain>
    </source>
</reference>
<keyword evidence="1" id="KW-0560">Oxidoreductase</keyword>
<dbReference type="InterPro" id="IPR002869">
    <property type="entry name" value="Pyrv_flavodox_OxRed_cen"/>
</dbReference>
<dbReference type="GO" id="GO:0016903">
    <property type="term" value="F:oxidoreductase activity, acting on the aldehyde or oxo group of donors"/>
    <property type="evidence" value="ECO:0007669"/>
    <property type="project" value="InterPro"/>
</dbReference>
<dbReference type="Pfam" id="PF01558">
    <property type="entry name" value="POR"/>
    <property type="match status" value="1"/>
</dbReference>
<feature type="domain" description="Pyruvate/ketoisovalerate oxidoreductase catalytic" evidence="2">
    <location>
        <begin position="11"/>
        <end position="185"/>
    </location>
</feature>
<dbReference type="EMBL" id="RXIF01000006">
    <property type="protein sequence ID" value="RZN64579.1"/>
    <property type="molecule type" value="Genomic_DNA"/>
</dbReference>
<dbReference type="PANTHER" id="PTHR43854:SF1">
    <property type="entry name" value="INDOLEPYRUVATE OXIDOREDUCTASE SUBUNIT IORB"/>
    <property type="match status" value="1"/>
</dbReference>
<comment type="caution">
    <text evidence="3">The sequence shown here is derived from an EMBL/GenBank/DDBJ whole genome shotgun (WGS) entry which is preliminary data.</text>
</comment>
<dbReference type="SUPFAM" id="SSF53323">
    <property type="entry name" value="Pyruvate-ferredoxin oxidoreductase, PFOR, domain III"/>
    <property type="match status" value="1"/>
</dbReference>